<dbReference type="GeneID" id="9830184"/>
<keyword evidence="1" id="KW-1133">Transmembrane helix</keyword>
<geneLocation type="mitochondrion" evidence="2"/>
<feature type="transmembrane region" description="Helical" evidence="1">
    <location>
        <begin position="12"/>
        <end position="31"/>
    </location>
</feature>
<dbReference type="EMBL" id="HM174255">
    <property type="protein sequence ID" value="ADI79411.1"/>
    <property type="molecule type" value="Genomic_DNA"/>
</dbReference>
<reference evidence="2" key="1">
    <citation type="journal article" date="2010" name="BMC Genomics">
        <title>Sessile snails, dynamic genomes: gene rearrangements within the mitochondrial genome of a family of caenogastropod molluscs.</title>
        <authorList>
            <person name="Rawlings T.A."/>
            <person name="MacInnis M.J."/>
            <person name="Bieler R."/>
            <person name="Boore J.L."/>
            <person name="Collins T.M."/>
        </authorList>
    </citation>
    <scope>NUCLEOTIDE SEQUENCE</scope>
    <source>
        <tissue evidence="2">Foot tissue</tissue>
    </source>
</reference>
<keyword evidence="1" id="KW-0472">Membrane</keyword>
<dbReference type="RefSeq" id="YP_003934428.1">
    <property type="nucleotide sequence ID" value="NC_014588.1"/>
</dbReference>
<keyword evidence="2" id="KW-0496">Mitochondrion</keyword>
<accession>E2FLU5</accession>
<organism evidence="2">
    <name type="scientific">Thylacodes squamigerus</name>
    <dbReference type="NCBI Taxonomy" id="766170"/>
    <lineage>
        <taxon>Eukaryota</taxon>
        <taxon>Metazoa</taxon>
        <taxon>Spiralia</taxon>
        <taxon>Lophotrochozoa</taxon>
        <taxon>Mollusca</taxon>
        <taxon>Gastropoda</taxon>
        <taxon>Caenogastropoda</taxon>
        <taxon>Littorinimorpha</taxon>
        <taxon>Vermetoidea</taxon>
        <taxon>Vermetidae</taxon>
        <taxon>Thylacodes</taxon>
    </lineage>
</organism>
<protein>
    <submittedName>
        <fullName evidence="2">ATP synthase F0 subunit 8</fullName>
    </submittedName>
</protein>
<gene>
    <name evidence="2" type="primary">ATP8</name>
</gene>
<evidence type="ECO:0000313" key="2">
    <source>
        <dbReference type="EMBL" id="ADI79411.1"/>
    </source>
</evidence>
<proteinExistence type="predicted"/>
<dbReference type="CTD" id="4509"/>
<keyword evidence="1" id="KW-0812">Transmembrane</keyword>
<dbReference type="AlphaFoldDB" id="E2FLU5"/>
<sequence length="51" mass="5824">MPQLSPLSWASLYLLFWAGILCVSAMFWWSAKTPFSSPLSSTAIKVNWIWC</sequence>
<evidence type="ECO:0000256" key="1">
    <source>
        <dbReference type="SAM" id="Phobius"/>
    </source>
</evidence>
<name>E2FLU5_9CAEN</name>